<accession>A0ABT0HA35</accession>
<dbReference type="EMBL" id="JALPQF010000011">
    <property type="protein sequence ID" value="MCK8481231.1"/>
    <property type="molecule type" value="Genomic_DNA"/>
</dbReference>
<evidence type="ECO:0000313" key="2">
    <source>
        <dbReference type="Proteomes" id="UP001203687"/>
    </source>
</evidence>
<name>A0ABT0HA35_9FLAO</name>
<evidence type="ECO:0000313" key="1">
    <source>
        <dbReference type="EMBL" id="MCK8481231.1"/>
    </source>
</evidence>
<organism evidence="1 2">
    <name type="scientific">Psychroserpens algicola</name>
    <dbReference type="NCBI Taxonomy" id="1719034"/>
    <lineage>
        <taxon>Bacteria</taxon>
        <taxon>Pseudomonadati</taxon>
        <taxon>Bacteroidota</taxon>
        <taxon>Flavobacteriia</taxon>
        <taxon>Flavobacteriales</taxon>
        <taxon>Flavobacteriaceae</taxon>
        <taxon>Psychroserpens</taxon>
    </lineage>
</organism>
<sequence>MKNKPKVTAIIYVMLLTTNLSFTQNENVFGKPNENAPKEIKDFQQLIGLCDCKSVQYKSGVAGDTLALKWRWKYILNGNAVQDDGWFDGQHNQKSFTSIRILNPKTKQWQVPFFVPYMTSEPQIWKGGKNGENIVLRKPEPKQNGEDFESVLTFSNISNKGFNWTGKKVNLNSKKETVFWKIWCIKEL</sequence>
<comment type="caution">
    <text evidence="1">The sequence shown here is derived from an EMBL/GenBank/DDBJ whole genome shotgun (WGS) entry which is preliminary data.</text>
</comment>
<reference evidence="1" key="1">
    <citation type="submission" date="2022-04" db="EMBL/GenBank/DDBJ databases">
        <authorList>
            <person name="Ren T."/>
        </authorList>
    </citation>
    <scope>NUCLEOTIDE SEQUENCE</scope>
    <source>
        <strain evidence="1">F63249</strain>
    </source>
</reference>
<dbReference type="Proteomes" id="UP001203687">
    <property type="component" value="Unassembled WGS sequence"/>
</dbReference>
<proteinExistence type="predicted"/>
<dbReference type="RefSeq" id="WP_248413211.1">
    <property type="nucleotide sequence ID" value="NZ_JALPQF010000011.1"/>
</dbReference>
<protein>
    <submittedName>
        <fullName evidence="1">Uncharacterized protein</fullName>
    </submittedName>
</protein>
<gene>
    <name evidence="1" type="ORF">MUY34_11390</name>
</gene>
<keyword evidence="2" id="KW-1185">Reference proteome</keyword>